<sequence length="625" mass="70575">MTMAIDKYHSKREKIDIDELTSLNAANTVFLDSQRVRPLWFDGRFARAADFNRQTEYFLTRQADLSIATGTGVVEGLMVSMDGENNRLTITPGFGVTEQGERVVIAQLLNIQLSNITHIRQLNIKLGLSQSPKAPLRSLNGIYLVVLRPLEYTANPIAAYPDNIGEKRQFHDGDIIEATALSLIEIKQNFSHFANGASVRAQLADSLFNRQESLEIPPNTLPLALIQINNGLIKWIDNHLARREMGSAFSDVLGLGIAPRGLRHAHFKQYQQMYFDILQQRGSNDSRFAASDYFLSLPSAGQMPTACIDIQSSTQYFFPDKMDVEISVIPDDEVAPLIEESLLLPPIELDADAKQIDATAVMILIPVPRIQFNSVLNSLKKQVPAKILNKTRIERAVSTMSPRERLSKIQRKLPEYIQPSDNVIAQLNEVDWQSLLGVHENIWFVRRRHLSYKEEVAGKAVNILADEFGDETEMRRYLTDLGLYDDFVHLKIKGSAAADMNMVRLLTIPKFTQSELLMRSALLEYKAEKRLSEQAVNRINDRFTQQNVGEGIRKIEPMMQLDQQATIALALSKSTPELDYVAQHLPEESLINFAEEIKSRVSGDKPQTPTTLAKFIKSKMKELQQ</sequence>
<name>A0ABV2BQL1_9GAMM</name>
<comment type="caution">
    <text evidence="1">The sequence shown here is derived from an EMBL/GenBank/DDBJ whole genome shotgun (WGS) entry which is preliminary data.</text>
</comment>
<accession>A0ABV2BQL1</accession>
<gene>
    <name evidence="1" type="ORF">ABVT43_03730</name>
</gene>
<evidence type="ECO:0000313" key="2">
    <source>
        <dbReference type="Proteomes" id="UP001548189"/>
    </source>
</evidence>
<dbReference type="Proteomes" id="UP001548189">
    <property type="component" value="Unassembled WGS sequence"/>
</dbReference>
<organism evidence="1 2">
    <name type="scientific">Aliikangiella maris</name>
    <dbReference type="NCBI Taxonomy" id="3162458"/>
    <lineage>
        <taxon>Bacteria</taxon>
        <taxon>Pseudomonadati</taxon>
        <taxon>Pseudomonadota</taxon>
        <taxon>Gammaproteobacteria</taxon>
        <taxon>Oceanospirillales</taxon>
        <taxon>Pleioneaceae</taxon>
        <taxon>Aliikangiella</taxon>
    </lineage>
</organism>
<reference evidence="1 2" key="1">
    <citation type="submission" date="2024-06" db="EMBL/GenBank/DDBJ databases">
        <authorList>
            <person name="Li F."/>
        </authorList>
    </citation>
    <scope>NUCLEOTIDE SEQUENCE [LARGE SCALE GENOMIC DNA]</scope>
    <source>
        <strain evidence="1 2">GXAS 311</strain>
    </source>
</reference>
<keyword evidence="2" id="KW-1185">Reference proteome</keyword>
<dbReference type="RefSeq" id="WP_353873788.1">
    <property type="nucleotide sequence ID" value="NZ_JBEVCJ010000003.1"/>
</dbReference>
<protein>
    <submittedName>
        <fullName evidence="1">Uncharacterized protein</fullName>
    </submittedName>
</protein>
<proteinExistence type="predicted"/>
<dbReference type="EMBL" id="JBEVCJ010000003">
    <property type="protein sequence ID" value="MET1254232.1"/>
    <property type="molecule type" value="Genomic_DNA"/>
</dbReference>
<evidence type="ECO:0000313" key="1">
    <source>
        <dbReference type="EMBL" id="MET1254232.1"/>
    </source>
</evidence>